<dbReference type="PANTHER" id="PTHR43777:SF1">
    <property type="entry name" value="MOLYBDENUM COFACTOR CYTIDYLYLTRANSFERASE"/>
    <property type="match status" value="1"/>
</dbReference>
<comment type="caution">
    <text evidence="2">The sequence shown here is derived from an EMBL/GenBank/DDBJ whole genome shotgun (WGS) entry which is preliminary data.</text>
</comment>
<protein>
    <recommendedName>
        <fullName evidence="1">MobA-like NTP transferase domain-containing protein</fullName>
    </recommendedName>
</protein>
<dbReference type="Proteomes" id="UP001145145">
    <property type="component" value="Unassembled WGS sequence"/>
</dbReference>
<gene>
    <name evidence="2" type="ORF">Selli1_02360</name>
</gene>
<dbReference type="InterPro" id="IPR029044">
    <property type="entry name" value="Nucleotide-diphossugar_trans"/>
</dbReference>
<evidence type="ECO:0000259" key="1">
    <source>
        <dbReference type="Pfam" id="PF12804"/>
    </source>
</evidence>
<dbReference type="InterPro" id="IPR017695">
    <property type="entry name" value="Se-dep_Mo_hydrolase_YqeB"/>
</dbReference>
<accession>A0A9W6C5H2</accession>
<dbReference type="CDD" id="cd04182">
    <property type="entry name" value="GT_2_like_f"/>
    <property type="match status" value="1"/>
</dbReference>
<reference evidence="2 3" key="1">
    <citation type="journal article" date="2023" name="Int. J. Syst. Evol. Microbiol.">
        <title>Sellimonas catena sp. nov., isolated from human faeces.</title>
        <authorList>
            <person name="Hisatomi A."/>
            <person name="Ohkuma M."/>
            <person name="Sakamoto M."/>
        </authorList>
    </citation>
    <scope>NUCLEOTIDE SEQUENCE [LARGE SCALE GENOMIC DNA]</scope>
    <source>
        <strain evidence="2 3">12EGH17</strain>
    </source>
</reference>
<organism evidence="2 3">
    <name type="scientific">Sellimonas catena</name>
    <dbReference type="NCBI Taxonomy" id="2994035"/>
    <lineage>
        <taxon>Bacteria</taxon>
        <taxon>Bacillati</taxon>
        <taxon>Bacillota</taxon>
        <taxon>Clostridia</taxon>
        <taxon>Lachnospirales</taxon>
        <taxon>Lachnospiraceae</taxon>
        <taxon>Sellimonas</taxon>
    </lineage>
</organism>
<keyword evidence="3" id="KW-1185">Reference proteome</keyword>
<proteinExistence type="predicted"/>
<dbReference type="Gene3D" id="3.90.550.10">
    <property type="entry name" value="Spore Coat Polysaccharide Biosynthesis Protein SpsA, Chain A"/>
    <property type="match status" value="1"/>
</dbReference>
<dbReference type="EMBL" id="BSBO01000001">
    <property type="protein sequence ID" value="GLG03062.1"/>
    <property type="molecule type" value="Genomic_DNA"/>
</dbReference>
<evidence type="ECO:0000313" key="3">
    <source>
        <dbReference type="Proteomes" id="UP001145145"/>
    </source>
</evidence>
<dbReference type="GO" id="GO:0016779">
    <property type="term" value="F:nucleotidyltransferase activity"/>
    <property type="evidence" value="ECO:0007669"/>
    <property type="project" value="UniProtKB-ARBA"/>
</dbReference>
<dbReference type="InterPro" id="IPR025877">
    <property type="entry name" value="MobA-like_NTP_Trfase"/>
</dbReference>
<sequence length="455" mass="50043">MMKIHFALLAAGRSLRYGKEDKLMEQIGGREILFLLLDKTRKIHASWKGSTVLVVSGEKEKRLDIPEVCVVNKHPERGISSSIALALETIRHQPEWQSGDAVCFCVCDQPFLKRETLEAMLEGFQRSRKGIGCIDWNGPKNPCVFQERYFPELLNLSGDEGGKKVLKRHLDDLYRLEAKKEEVWDMDEKKTVVVRGGGDLATGTAYLLAQKGCRVLVLETGCPACIRRQVAFCEAVYEGSCTVEGMTARKVLSREETEEAWECGEVPVLIDPECSCLSWLQPIALVDGILAKKNLGTTIDMAPLTIGLGPGFTAGVDTDLVIETMRGETLGKIYRSGTAIPNTGVPGMIAGYAKERVIHAPCSGAIRYLKQVGDLVEEGEVLAVIGEMDVRATLTGYLRGAIKEGYPVTKGLKIMDIDPRTDGNERCFVISDKALAIGGSVCRALEEWEKTCLEN</sequence>
<dbReference type="NCBIfam" id="TIGR03309">
    <property type="entry name" value="matur_yqeB"/>
    <property type="match status" value="1"/>
</dbReference>
<dbReference type="RefSeq" id="WP_330677407.1">
    <property type="nucleotide sequence ID" value="NZ_BSBO01000001.1"/>
</dbReference>
<dbReference type="AlphaFoldDB" id="A0A9W6C5H2"/>
<dbReference type="Pfam" id="PF12804">
    <property type="entry name" value="NTP_transf_3"/>
    <property type="match status" value="1"/>
</dbReference>
<dbReference type="PANTHER" id="PTHR43777">
    <property type="entry name" value="MOLYBDENUM COFACTOR CYTIDYLYLTRANSFERASE"/>
    <property type="match status" value="1"/>
</dbReference>
<feature type="domain" description="MobA-like NTP transferase" evidence="1">
    <location>
        <begin position="8"/>
        <end position="171"/>
    </location>
</feature>
<dbReference type="SUPFAM" id="SSF53448">
    <property type="entry name" value="Nucleotide-diphospho-sugar transferases"/>
    <property type="match status" value="1"/>
</dbReference>
<evidence type="ECO:0000313" key="2">
    <source>
        <dbReference type="EMBL" id="GLG03062.1"/>
    </source>
</evidence>
<name>A0A9W6C5H2_9FIRM</name>